<dbReference type="RefSeq" id="WP_003575025.1">
    <property type="nucleotide sequence ID" value="NZ_JH719392.1"/>
</dbReference>
<accession>J0WJC6</accession>
<dbReference type="AlphaFoldDB" id="J0WJC6"/>
<name>J0WJC6_RHILT</name>
<evidence type="ECO:0000256" key="1">
    <source>
        <dbReference type="ARBA" id="ARBA00022741"/>
    </source>
</evidence>
<dbReference type="GO" id="GO:0005524">
    <property type="term" value="F:ATP binding"/>
    <property type="evidence" value="ECO:0007669"/>
    <property type="project" value="UniProtKB-KW"/>
</dbReference>
<dbReference type="Proteomes" id="UP000005732">
    <property type="component" value="Unassembled WGS sequence"/>
</dbReference>
<dbReference type="SUPFAM" id="SSF52540">
    <property type="entry name" value="P-loop containing nucleoside triphosphate hydrolases"/>
    <property type="match status" value="1"/>
</dbReference>
<evidence type="ECO:0000313" key="4">
    <source>
        <dbReference type="EMBL" id="EJC85603.1"/>
    </source>
</evidence>
<dbReference type="OrthoDB" id="9791543at2"/>
<keyword evidence="2" id="KW-0067">ATP-binding</keyword>
<evidence type="ECO:0000313" key="5">
    <source>
        <dbReference type="Proteomes" id="UP000005732"/>
    </source>
</evidence>
<evidence type="ECO:0000256" key="2">
    <source>
        <dbReference type="ARBA" id="ARBA00022840"/>
    </source>
</evidence>
<sequence>MPTCTILAGPNGSGKTSAFGKLNLEGEFINADEIAKKLPTGGSKSIERQAAELALELIAEKIARQESFVFETTLSSQQSLRLMREAKEAGFNVDLYYVALDSVERNIERVKFRVALGGHDIPEDAIRRRYKGSLEHLAQALALADEAVIVDNSQIRPRIVFQIRGGYVLNTSQIRGNPFHELLSNKVQKSLTLRR</sequence>
<dbReference type="InterPro" id="IPR027417">
    <property type="entry name" value="P-loop_NTPase"/>
</dbReference>
<evidence type="ECO:0000259" key="3">
    <source>
        <dbReference type="Pfam" id="PF06414"/>
    </source>
</evidence>
<dbReference type="EMBL" id="JH719392">
    <property type="protein sequence ID" value="EJC85603.1"/>
    <property type="molecule type" value="Genomic_DNA"/>
</dbReference>
<dbReference type="PANTHER" id="PTHR39206">
    <property type="entry name" value="SLL8004 PROTEIN"/>
    <property type="match status" value="1"/>
</dbReference>
<dbReference type="HOGENOM" id="CLU_094497_2_0_5"/>
<feature type="domain" description="Zeta toxin" evidence="3">
    <location>
        <begin position="2"/>
        <end position="154"/>
    </location>
</feature>
<dbReference type="Pfam" id="PF06414">
    <property type="entry name" value="Zeta_toxin"/>
    <property type="match status" value="1"/>
</dbReference>
<gene>
    <name evidence="4" type="ORF">Rleg4DRAFT_7490</name>
</gene>
<dbReference type="PANTHER" id="PTHR39206:SF1">
    <property type="entry name" value="SLL8004 PROTEIN"/>
    <property type="match status" value="1"/>
</dbReference>
<organism evidence="4 5">
    <name type="scientific">Rhizobium leguminosarum bv. trifolii WSM2297</name>
    <dbReference type="NCBI Taxonomy" id="754762"/>
    <lineage>
        <taxon>Bacteria</taxon>
        <taxon>Pseudomonadati</taxon>
        <taxon>Pseudomonadota</taxon>
        <taxon>Alphaproteobacteria</taxon>
        <taxon>Hyphomicrobiales</taxon>
        <taxon>Rhizobiaceae</taxon>
        <taxon>Rhizobium/Agrobacterium group</taxon>
        <taxon>Rhizobium</taxon>
    </lineage>
</organism>
<protein>
    <recommendedName>
        <fullName evidence="3">Zeta toxin domain-containing protein</fullName>
    </recommendedName>
</protein>
<dbReference type="InterPro" id="IPR010488">
    <property type="entry name" value="Zeta_toxin_domain"/>
</dbReference>
<keyword evidence="1" id="KW-0547">Nucleotide-binding</keyword>
<dbReference type="Gene3D" id="3.40.50.300">
    <property type="entry name" value="P-loop containing nucleotide triphosphate hydrolases"/>
    <property type="match status" value="1"/>
</dbReference>
<dbReference type="GO" id="GO:0016301">
    <property type="term" value="F:kinase activity"/>
    <property type="evidence" value="ECO:0007669"/>
    <property type="project" value="InterPro"/>
</dbReference>
<proteinExistence type="predicted"/>
<reference evidence="4 5" key="1">
    <citation type="submission" date="2012-02" db="EMBL/GenBank/DDBJ databases">
        <title>Improved High-Quality Draft Sequence of Rhizobium leguminosarum bv. trifolii WSM2297.</title>
        <authorList>
            <consortium name="US DOE Joint Genome Institute"/>
            <person name="Lucas S."/>
            <person name="Han J."/>
            <person name="Lapidus A."/>
            <person name="Cheng J.-F."/>
            <person name="Goodwin L."/>
            <person name="Pitluck S."/>
            <person name="Peters L."/>
            <person name="Ovchinnikova G."/>
            <person name="Zhang X."/>
            <person name="Detter J.C."/>
            <person name="Han C."/>
            <person name="Tapia R."/>
            <person name="Land M."/>
            <person name="Hauser L."/>
            <person name="Kyrpides N."/>
            <person name="Ivanova N."/>
            <person name="Pagani I."/>
            <person name="Brau L."/>
            <person name="Yates R."/>
            <person name="O'Hara G."/>
            <person name="Rui T."/>
            <person name="Howieson J."/>
            <person name="Reeve W."/>
            <person name="Woyke T."/>
        </authorList>
    </citation>
    <scope>NUCLEOTIDE SEQUENCE [LARGE SCALE GENOMIC DNA]</scope>
    <source>
        <strain evidence="4 5">WSM2297</strain>
    </source>
</reference>